<feature type="transmembrane region" description="Helical" evidence="10">
    <location>
        <begin position="174"/>
        <end position="194"/>
    </location>
</feature>
<feature type="compositionally biased region" description="Polar residues" evidence="9">
    <location>
        <begin position="100"/>
        <end position="125"/>
    </location>
</feature>
<feature type="transmembrane region" description="Helical" evidence="10">
    <location>
        <begin position="557"/>
        <end position="580"/>
    </location>
</feature>
<feature type="transmembrane region" description="Helical" evidence="10">
    <location>
        <begin position="529"/>
        <end position="551"/>
    </location>
</feature>
<evidence type="ECO:0000313" key="12">
    <source>
        <dbReference type="EMBL" id="KAJ8558518.1"/>
    </source>
</evidence>
<dbReference type="AlphaFoldDB" id="A0A9Q1MFC9"/>
<evidence type="ECO:0000256" key="7">
    <source>
        <dbReference type="ARBA" id="ARBA00023136"/>
    </source>
</evidence>
<feature type="transmembrane region" description="Helical" evidence="10">
    <location>
        <begin position="289"/>
        <end position="306"/>
    </location>
</feature>
<comment type="caution">
    <text evidence="12">The sequence shown here is derived from an EMBL/GenBank/DDBJ whole genome shotgun (WGS) entry which is preliminary data.</text>
</comment>
<comment type="subcellular location">
    <subcellularLocation>
        <location evidence="1">Membrane</location>
        <topology evidence="1">Multi-pass membrane protein</topology>
    </subcellularLocation>
</comment>
<comment type="similarity">
    <text evidence="2">Belongs to the MscS (TC 1.A.23) family.</text>
</comment>
<feature type="transmembrane region" description="Helical" evidence="10">
    <location>
        <begin position="779"/>
        <end position="799"/>
    </location>
</feature>
<feature type="region of interest" description="Disordered" evidence="9">
    <location>
        <begin position="1"/>
        <end position="76"/>
    </location>
</feature>
<dbReference type="InterPro" id="IPR006685">
    <property type="entry name" value="MscS_channel_2nd"/>
</dbReference>
<dbReference type="Gene3D" id="2.30.30.60">
    <property type="match status" value="1"/>
</dbReference>
<keyword evidence="8" id="KW-0407">Ion channel</keyword>
<dbReference type="InterPro" id="IPR037185">
    <property type="entry name" value="EmrE-like"/>
</dbReference>
<keyword evidence="13" id="KW-1185">Reference proteome</keyword>
<feature type="region of interest" description="Disordered" evidence="9">
    <location>
        <begin position="98"/>
        <end position="125"/>
    </location>
</feature>
<evidence type="ECO:0000256" key="3">
    <source>
        <dbReference type="ARBA" id="ARBA00022448"/>
    </source>
</evidence>
<dbReference type="GO" id="GO:0050982">
    <property type="term" value="P:detection of mechanical stimulus"/>
    <property type="evidence" value="ECO:0007669"/>
    <property type="project" value="UniProtKB-ARBA"/>
</dbReference>
<evidence type="ECO:0000259" key="11">
    <source>
        <dbReference type="Pfam" id="PF00924"/>
    </source>
</evidence>
<dbReference type="GO" id="GO:0005886">
    <property type="term" value="C:plasma membrane"/>
    <property type="evidence" value="ECO:0007669"/>
    <property type="project" value="UniProtKB-ARBA"/>
</dbReference>
<protein>
    <recommendedName>
        <fullName evidence="11">Mechanosensitive ion channel MscS domain-containing protein</fullName>
    </recommendedName>
</protein>
<keyword evidence="6" id="KW-0406">Ion transport</keyword>
<evidence type="ECO:0000256" key="4">
    <source>
        <dbReference type="ARBA" id="ARBA00022692"/>
    </source>
</evidence>
<dbReference type="Pfam" id="PF00924">
    <property type="entry name" value="MS_channel_2nd"/>
    <property type="match status" value="1"/>
</dbReference>
<sequence length="973" mass="110434">MDPKGKTTKTGGEIRMAENKRNPNEVVLIIPGDEEDSKNQKAEVARSSANVSKPPKIPTNETLTRRRSLARSVYSKPKSRFGEQSLAIDGSLLDELAEQSAGSPNGNVSNNASPSAKVGSSGNSLKETMRTVSISVTPKTSLMASPGGVDEHEEIYKKVNIRNKMKYKRVKLKVLVEWLVFLLLLGCLIASLLVDKLQNLTLWDLEVWKWIVLVMVTFSGMLVTKWFIHFIVLLIELNFLLRRKVLYFVFGLKKSVQVFIWMSLVLLTWVLLFTHGIKRSRITSKVINYITWTIVSLLIGAFLCFLKTLMLKVLASSFHVNTFFDRIQRAIFHQYILLTLSGPPVMDSTQMFGRSNSAASQLSLCRAKKGKDGKEKKEKEIIDINKLHQMKREKVSAWTMKMLVDVISNSGLSTISGSIGDTDYGGDNEQADKEINNEEEAIAAAVHIFKNVAHPSSKYIDEYDLRRFMIKEEVDIVLPLIDVADTGQIDRKSLIEWVVKVYQGRKALSHALNDTKTAVRQLNTIMTGILIVIIIIIWLLLVGIATTKVIFFLSSQLVVASFLFGNTCKCVFEGIVFVFVMHPFDVGDRCVVDGVQMTVEEMNILTTVFLRFDNEKIYYPNSVLSTKPISNFYRSPDMSDSFEFSIDFRTHLEKIGALKEKIKKYLERTSQYWHPNHNVVVKEVENLNKIKMALFFNHTMNFQNFGEKNRRRTELILEMKKIFEELSINYDLLPQEVHLVEPKVIKAYAFNKAWIFGLLMDLFGALLMLRALSLAPVSVIQPVSGCGLAILSVFSHFYLKEIMNVIDWIGINLAGIGTIDNLLVLEGRSSRPWLSQFFIYRGWHVLLQSCLDSGCRPLLLLQVLLNGWLHIYRRQRREQELMQYEVIEEIIYGLESGILFGMCIILGVILLVASTRLVRSLPRSWRCVLRSGVDKNMVLRQSVPTWSRDTSPSAVIQASTLHHLIATPSKAKA</sequence>
<dbReference type="OrthoDB" id="544685at2759"/>
<evidence type="ECO:0000256" key="2">
    <source>
        <dbReference type="ARBA" id="ARBA00008017"/>
    </source>
</evidence>
<dbReference type="PANTHER" id="PTHR31618:SF20">
    <property type="entry name" value="MECHANOSENSITIVE ION CHANNEL PROTEIN 10"/>
    <property type="match status" value="1"/>
</dbReference>
<reference evidence="13" key="1">
    <citation type="journal article" date="2023" name="Proc. Natl. Acad. Sci. U.S.A.">
        <title>Genomic and structural basis for evolution of tropane alkaloid biosynthesis.</title>
        <authorList>
            <person name="Wanga Y.-J."/>
            <person name="Taina T."/>
            <person name="Yua J.-Y."/>
            <person name="Lia J."/>
            <person name="Xua B."/>
            <person name="Chenc J."/>
            <person name="D'Auriad J.C."/>
            <person name="Huanga J.-P."/>
            <person name="Huanga S.-X."/>
        </authorList>
    </citation>
    <scope>NUCLEOTIDE SEQUENCE [LARGE SCALE GENOMIC DNA]</scope>
    <source>
        <strain evidence="13">cv. KIB-2019</strain>
    </source>
</reference>
<feature type="domain" description="Mechanosensitive ion channel MscS" evidence="11">
    <location>
        <begin position="576"/>
        <end position="632"/>
    </location>
</feature>
<dbReference type="SUPFAM" id="SSF50182">
    <property type="entry name" value="Sm-like ribonucleoproteins"/>
    <property type="match status" value="1"/>
</dbReference>
<accession>A0A9Q1MFC9</accession>
<dbReference type="Proteomes" id="UP001152561">
    <property type="component" value="Unassembled WGS sequence"/>
</dbReference>
<dbReference type="FunFam" id="2.30.30.60:FF:000003">
    <property type="entry name" value="Predicted mechanosensitive ion channel"/>
    <property type="match status" value="1"/>
</dbReference>
<dbReference type="EMBL" id="JAJAGQ010000007">
    <property type="protein sequence ID" value="KAJ8558518.1"/>
    <property type="molecule type" value="Genomic_DNA"/>
</dbReference>
<gene>
    <name evidence="12" type="ORF">K7X08_034047</name>
</gene>
<proteinExistence type="inferred from homology"/>
<keyword evidence="5 10" id="KW-1133">Transmembrane helix</keyword>
<evidence type="ECO:0000256" key="9">
    <source>
        <dbReference type="SAM" id="MobiDB-lite"/>
    </source>
</evidence>
<evidence type="ECO:0000256" key="1">
    <source>
        <dbReference type="ARBA" id="ARBA00004141"/>
    </source>
</evidence>
<dbReference type="InterPro" id="IPR016688">
    <property type="entry name" value="MscS-like_plants/fungi"/>
</dbReference>
<name>A0A9Q1MFC9_9SOLA</name>
<evidence type="ECO:0000256" key="10">
    <source>
        <dbReference type="SAM" id="Phobius"/>
    </source>
</evidence>
<dbReference type="GO" id="GO:0008381">
    <property type="term" value="F:mechanosensitive monoatomic ion channel activity"/>
    <property type="evidence" value="ECO:0007669"/>
    <property type="project" value="TreeGrafter"/>
</dbReference>
<organism evidence="12 13">
    <name type="scientific">Anisodus acutangulus</name>
    <dbReference type="NCBI Taxonomy" id="402998"/>
    <lineage>
        <taxon>Eukaryota</taxon>
        <taxon>Viridiplantae</taxon>
        <taxon>Streptophyta</taxon>
        <taxon>Embryophyta</taxon>
        <taxon>Tracheophyta</taxon>
        <taxon>Spermatophyta</taxon>
        <taxon>Magnoliopsida</taxon>
        <taxon>eudicotyledons</taxon>
        <taxon>Gunneridae</taxon>
        <taxon>Pentapetalae</taxon>
        <taxon>asterids</taxon>
        <taxon>lamiids</taxon>
        <taxon>Solanales</taxon>
        <taxon>Solanaceae</taxon>
        <taxon>Solanoideae</taxon>
        <taxon>Hyoscyameae</taxon>
        <taxon>Anisodus</taxon>
    </lineage>
</organism>
<keyword evidence="3" id="KW-0813">Transport</keyword>
<dbReference type="PANTHER" id="PTHR31618">
    <property type="entry name" value="MECHANOSENSITIVE ION CHANNEL PROTEIN 5"/>
    <property type="match status" value="1"/>
</dbReference>
<dbReference type="InterPro" id="IPR023408">
    <property type="entry name" value="MscS_beta-dom_sf"/>
</dbReference>
<evidence type="ECO:0000256" key="6">
    <source>
        <dbReference type="ARBA" id="ARBA00023065"/>
    </source>
</evidence>
<evidence type="ECO:0000256" key="8">
    <source>
        <dbReference type="ARBA" id="ARBA00023303"/>
    </source>
</evidence>
<feature type="transmembrane region" description="Helical" evidence="10">
    <location>
        <begin position="753"/>
        <end position="773"/>
    </location>
</feature>
<feature type="transmembrane region" description="Helical" evidence="10">
    <location>
        <begin position="890"/>
        <end position="913"/>
    </location>
</feature>
<keyword evidence="4 10" id="KW-0812">Transmembrane</keyword>
<feature type="transmembrane region" description="Helical" evidence="10">
    <location>
        <begin position="256"/>
        <end position="277"/>
    </location>
</feature>
<keyword evidence="7 10" id="KW-0472">Membrane</keyword>
<dbReference type="InterPro" id="IPR010920">
    <property type="entry name" value="LSM_dom_sf"/>
</dbReference>
<dbReference type="SUPFAM" id="SSF103481">
    <property type="entry name" value="Multidrug resistance efflux transporter EmrE"/>
    <property type="match status" value="1"/>
</dbReference>
<evidence type="ECO:0000313" key="13">
    <source>
        <dbReference type="Proteomes" id="UP001152561"/>
    </source>
</evidence>
<feature type="transmembrane region" description="Helical" evidence="10">
    <location>
        <begin position="210"/>
        <end position="235"/>
    </location>
</feature>
<evidence type="ECO:0000256" key="5">
    <source>
        <dbReference type="ARBA" id="ARBA00022989"/>
    </source>
</evidence>
<dbReference type="GO" id="GO:0006820">
    <property type="term" value="P:monoatomic anion transport"/>
    <property type="evidence" value="ECO:0007669"/>
    <property type="project" value="TreeGrafter"/>
</dbReference>